<evidence type="ECO:0000313" key="2">
    <source>
        <dbReference type="EMBL" id="AUX35284.1"/>
    </source>
</evidence>
<protein>
    <submittedName>
        <fullName evidence="2">Uncharacterized protein</fullName>
    </submittedName>
</protein>
<accession>A0A4P2QXL6</accession>
<sequence>MRLGVCRRSARMAFEVRSTAVVSTHSGEIAPCATPRACSASILFARRMAQPTASSSFSGPSRKIRVASVSTYGASVVPVCRSLYLDPRAARPRTAQLRGARPGAHRPPGRRPRRTAPARGSAAQGAAIVTTARPRPRRSGRCGRGAPAGRRRPWPRACIPRTRRARRPPAGARAGRAYTRRRSPRSSPRGAARYGRRAPGPRAARGRRRRRCRRRGGGWAAPPRRSRRGSRRRSPR</sequence>
<name>A0A4P2QXL6_SORCE</name>
<evidence type="ECO:0000256" key="1">
    <source>
        <dbReference type="SAM" id="MobiDB-lite"/>
    </source>
</evidence>
<dbReference type="AlphaFoldDB" id="A0A4P2QXL6"/>
<feature type="compositionally biased region" description="Basic residues" evidence="1">
    <location>
        <begin position="103"/>
        <end position="116"/>
    </location>
</feature>
<evidence type="ECO:0000313" key="3">
    <source>
        <dbReference type="Proteomes" id="UP000295497"/>
    </source>
</evidence>
<gene>
    <name evidence="2" type="ORF">SOCE836_074750</name>
</gene>
<proteinExistence type="predicted"/>
<organism evidence="2 3">
    <name type="scientific">Sorangium cellulosum</name>
    <name type="common">Polyangium cellulosum</name>
    <dbReference type="NCBI Taxonomy" id="56"/>
    <lineage>
        <taxon>Bacteria</taxon>
        <taxon>Pseudomonadati</taxon>
        <taxon>Myxococcota</taxon>
        <taxon>Polyangia</taxon>
        <taxon>Polyangiales</taxon>
        <taxon>Polyangiaceae</taxon>
        <taxon>Sorangium</taxon>
    </lineage>
</organism>
<feature type="compositionally biased region" description="Basic residues" evidence="1">
    <location>
        <begin position="224"/>
        <end position="236"/>
    </location>
</feature>
<feature type="compositionally biased region" description="Low complexity" evidence="1">
    <location>
        <begin position="168"/>
        <end position="177"/>
    </location>
</feature>
<feature type="compositionally biased region" description="Low complexity" evidence="1">
    <location>
        <begin position="185"/>
        <end position="203"/>
    </location>
</feature>
<reference evidence="2 3" key="1">
    <citation type="submission" date="2015-09" db="EMBL/GenBank/DDBJ databases">
        <title>Sorangium comparison.</title>
        <authorList>
            <person name="Zaburannyi N."/>
            <person name="Bunk B."/>
            <person name="Overmann J."/>
            <person name="Mueller R."/>
        </authorList>
    </citation>
    <scope>NUCLEOTIDE SEQUENCE [LARGE SCALE GENOMIC DNA]</scope>
    <source>
        <strain evidence="2 3">So ce836</strain>
    </source>
</reference>
<feature type="region of interest" description="Disordered" evidence="1">
    <location>
        <begin position="90"/>
        <end position="236"/>
    </location>
</feature>
<dbReference type="EMBL" id="CP012672">
    <property type="protein sequence ID" value="AUX35284.1"/>
    <property type="molecule type" value="Genomic_DNA"/>
</dbReference>
<feature type="compositionally biased region" description="Low complexity" evidence="1">
    <location>
        <begin position="117"/>
        <end position="127"/>
    </location>
</feature>
<dbReference type="Proteomes" id="UP000295497">
    <property type="component" value="Chromosome"/>
</dbReference>
<feature type="compositionally biased region" description="Basic residues" evidence="1">
    <location>
        <begin position="204"/>
        <end position="216"/>
    </location>
</feature>